<feature type="region of interest" description="Disordered" evidence="1">
    <location>
        <begin position="1"/>
        <end position="26"/>
    </location>
</feature>
<feature type="compositionally biased region" description="Polar residues" evidence="1">
    <location>
        <begin position="72"/>
        <end position="82"/>
    </location>
</feature>
<organism evidence="2 3">
    <name type="scientific">Peribacillus simplex</name>
    <dbReference type="NCBI Taxonomy" id="1478"/>
    <lineage>
        <taxon>Bacteria</taxon>
        <taxon>Bacillati</taxon>
        <taxon>Bacillota</taxon>
        <taxon>Bacilli</taxon>
        <taxon>Bacillales</taxon>
        <taxon>Bacillaceae</taxon>
        <taxon>Peribacillus</taxon>
    </lineage>
</organism>
<dbReference type="Proteomes" id="UP001178277">
    <property type="component" value="Unassembled WGS sequence"/>
</dbReference>
<comment type="caution">
    <text evidence="2">The sequence shown here is derived from an EMBL/GenBank/DDBJ whole genome shotgun (WGS) entry which is preliminary data.</text>
</comment>
<accession>A0AA90P6Z2</accession>
<sequence>MTKNNQQQKQIDTQLPGANFTDTELGQELANIHQEVSQLIQTVSQQGAQSNQASNSLKQQMESFSSQSQQQMNKADQQIQQEETPKEKDNIRDYDRAWEDDRL</sequence>
<dbReference type="EMBL" id="JAUUTP010000019">
    <property type="protein sequence ID" value="MDP1420154.1"/>
    <property type="molecule type" value="Genomic_DNA"/>
</dbReference>
<feature type="compositionally biased region" description="Basic and acidic residues" evidence="1">
    <location>
        <begin position="83"/>
        <end position="103"/>
    </location>
</feature>
<proteinExistence type="predicted"/>
<evidence type="ECO:0000313" key="3">
    <source>
        <dbReference type="Proteomes" id="UP001178277"/>
    </source>
</evidence>
<protein>
    <submittedName>
        <fullName evidence="2">Uncharacterized protein</fullName>
    </submittedName>
</protein>
<name>A0AA90P6Z2_9BACI</name>
<dbReference type="AlphaFoldDB" id="A0AA90P6Z2"/>
<dbReference type="RefSeq" id="WP_305161341.1">
    <property type="nucleotide sequence ID" value="NZ_JAUUTP010000019.1"/>
</dbReference>
<feature type="compositionally biased region" description="Polar residues" evidence="1">
    <location>
        <begin position="1"/>
        <end position="13"/>
    </location>
</feature>
<gene>
    <name evidence="2" type="ORF">Q8G35_17590</name>
</gene>
<feature type="compositionally biased region" description="Low complexity" evidence="1">
    <location>
        <begin position="44"/>
        <end position="71"/>
    </location>
</feature>
<evidence type="ECO:0000313" key="2">
    <source>
        <dbReference type="EMBL" id="MDP1420154.1"/>
    </source>
</evidence>
<reference evidence="2" key="1">
    <citation type="submission" date="2023-07" db="EMBL/GenBank/DDBJ databases">
        <title>Murine gut Bacillus species.</title>
        <authorList>
            <person name="Gutman E."/>
            <person name="Hashuel R."/>
            <person name="Litvak Y."/>
        </authorList>
    </citation>
    <scope>NUCLEOTIDE SEQUENCE</scope>
    <source>
        <strain evidence="2">RU283</strain>
    </source>
</reference>
<evidence type="ECO:0000256" key="1">
    <source>
        <dbReference type="SAM" id="MobiDB-lite"/>
    </source>
</evidence>
<feature type="region of interest" description="Disordered" evidence="1">
    <location>
        <begin position="40"/>
        <end position="103"/>
    </location>
</feature>